<gene>
    <name evidence="3" type="ORF">MKK02DRAFT_45813</name>
</gene>
<dbReference type="InterPro" id="IPR048382">
    <property type="entry name" value="BCAS3_WD40"/>
</dbReference>
<name>A0AA38HBE7_9TREE</name>
<comment type="caution">
    <text evidence="3">The sequence shown here is derived from an EMBL/GenBank/DDBJ whole genome shotgun (WGS) entry which is preliminary data.</text>
</comment>
<dbReference type="Proteomes" id="UP001164286">
    <property type="component" value="Unassembled WGS sequence"/>
</dbReference>
<dbReference type="GO" id="GO:0006914">
    <property type="term" value="P:autophagy"/>
    <property type="evidence" value="ECO:0007669"/>
    <property type="project" value="InterPro"/>
</dbReference>
<protein>
    <recommendedName>
        <fullName evidence="2">BCAS3 WD40 domain-containing protein</fullName>
    </recommendedName>
</protein>
<feature type="region of interest" description="Disordered" evidence="1">
    <location>
        <begin position="821"/>
        <end position="841"/>
    </location>
</feature>
<evidence type="ECO:0000313" key="3">
    <source>
        <dbReference type="EMBL" id="KAI9637102.1"/>
    </source>
</evidence>
<evidence type="ECO:0000259" key="2">
    <source>
        <dbReference type="Pfam" id="PF21034"/>
    </source>
</evidence>
<keyword evidence="4" id="KW-1185">Reference proteome</keyword>
<dbReference type="GO" id="GO:0042594">
    <property type="term" value="P:response to starvation"/>
    <property type="evidence" value="ECO:0007669"/>
    <property type="project" value="TreeGrafter"/>
</dbReference>
<evidence type="ECO:0000313" key="4">
    <source>
        <dbReference type="Proteomes" id="UP001164286"/>
    </source>
</evidence>
<feature type="compositionally biased region" description="Polar residues" evidence="1">
    <location>
        <begin position="19"/>
        <end position="30"/>
    </location>
</feature>
<dbReference type="Pfam" id="PF21034">
    <property type="entry name" value="BCAS3_WD40"/>
    <property type="match status" value="1"/>
</dbReference>
<evidence type="ECO:0000256" key="1">
    <source>
        <dbReference type="SAM" id="MobiDB-lite"/>
    </source>
</evidence>
<dbReference type="AlphaFoldDB" id="A0AA38HBE7"/>
<accession>A0AA38HBE7</accession>
<feature type="compositionally biased region" description="Low complexity" evidence="1">
    <location>
        <begin position="964"/>
        <end position="973"/>
    </location>
</feature>
<dbReference type="InterPro" id="IPR045142">
    <property type="entry name" value="BCAS3-like"/>
</dbReference>
<dbReference type="EMBL" id="JAKWFO010000005">
    <property type="protein sequence ID" value="KAI9637102.1"/>
    <property type="molecule type" value="Genomic_DNA"/>
</dbReference>
<feature type="region of interest" description="Disordered" evidence="1">
    <location>
        <begin position="1"/>
        <end position="42"/>
    </location>
</feature>
<organism evidence="3 4">
    <name type="scientific">Dioszegia hungarica</name>
    <dbReference type="NCBI Taxonomy" id="4972"/>
    <lineage>
        <taxon>Eukaryota</taxon>
        <taxon>Fungi</taxon>
        <taxon>Dikarya</taxon>
        <taxon>Basidiomycota</taxon>
        <taxon>Agaricomycotina</taxon>
        <taxon>Tremellomycetes</taxon>
        <taxon>Tremellales</taxon>
        <taxon>Bulleribasidiaceae</taxon>
        <taxon>Dioszegia</taxon>
    </lineage>
</organism>
<proteinExistence type="predicted"/>
<feature type="domain" description="BCAS3 WD40" evidence="2">
    <location>
        <begin position="485"/>
        <end position="592"/>
    </location>
</feature>
<dbReference type="InterPro" id="IPR015943">
    <property type="entry name" value="WD40/YVTN_repeat-like_dom_sf"/>
</dbReference>
<feature type="compositionally biased region" description="Gly residues" evidence="1">
    <location>
        <begin position="1"/>
        <end position="10"/>
    </location>
</feature>
<dbReference type="GO" id="GO:0005737">
    <property type="term" value="C:cytoplasm"/>
    <property type="evidence" value="ECO:0007669"/>
    <property type="project" value="TreeGrafter"/>
</dbReference>
<feature type="region of interest" description="Disordered" evidence="1">
    <location>
        <begin position="320"/>
        <end position="343"/>
    </location>
</feature>
<dbReference type="Gene3D" id="2.130.10.10">
    <property type="entry name" value="YVTN repeat-like/Quinoprotein amine dehydrogenase"/>
    <property type="match status" value="1"/>
</dbReference>
<reference evidence="3" key="1">
    <citation type="journal article" date="2022" name="G3 (Bethesda)">
        <title>High quality genome of the basidiomycete yeast Dioszegia hungarica PDD-24b-2 isolated from cloud water.</title>
        <authorList>
            <person name="Jarrige D."/>
            <person name="Haridas S."/>
            <person name="Bleykasten-Grosshans C."/>
            <person name="Joly M."/>
            <person name="Nadalig T."/>
            <person name="Sancelme M."/>
            <person name="Vuilleumier S."/>
            <person name="Grigoriev I.V."/>
            <person name="Amato P."/>
            <person name="Bringel F."/>
        </authorList>
    </citation>
    <scope>NUCLEOTIDE SEQUENCE</scope>
    <source>
        <strain evidence="3">PDD-24b-2</strain>
    </source>
</reference>
<feature type="region of interest" description="Disordered" evidence="1">
    <location>
        <begin position="956"/>
        <end position="983"/>
    </location>
</feature>
<dbReference type="GeneID" id="77732829"/>
<feature type="region of interest" description="Disordered" evidence="1">
    <location>
        <begin position="897"/>
        <end position="931"/>
    </location>
</feature>
<dbReference type="SUPFAM" id="SSF82171">
    <property type="entry name" value="DPP6 N-terminal domain-like"/>
    <property type="match status" value="1"/>
</dbReference>
<dbReference type="RefSeq" id="XP_052946879.1">
    <property type="nucleotide sequence ID" value="XM_053093624.1"/>
</dbReference>
<dbReference type="PANTHER" id="PTHR13268:SF0">
    <property type="entry name" value="BCAS3 MICROTUBULE ASSOCIATED CELL MIGRATION FACTOR"/>
    <property type="match status" value="1"/>
</dbReference>
<dbReference type="PANTHER" id="PTHR13268">
    <property type="entry name" value="BREAST CARCINOMA AMPLIFIED SEQUENCE 3"/>
    <property type="match status" value="1"/>
</dbReference>
<sequence>MPSTGLGHGVSAGRPGRPQQRQGEGYFSQTTASSGAATRGAPARKAIPIAVDDARHLLSPLIDTLPALPNLASLRTFLPTSPPRIGSSHDSQPQFQGYSKWQNVDLQDGKGRCDLLLVSAAECAFRLYRISSSSIPDPPHVEEEAPAPEEIFSLEKIKRDSATRTGKLPGARVAKEREDEMVLSAQIVDRGELVQEHGPLIFCVTSSTTPRKGSADLRLVLVALRTGHAVWDVNLGQGRAAAVLVSARTVAITLSHPSPSLHLLHPTTLQPFYSIPDLPAAPNSLPTAALAGRLLALVTIDSPRSTGSDGLGTLITAQSTVRSRAASEGPTRPIPARSPNSTSAVMSSAISIGGGVARGVWAGLKMGAQAAQQANTARLAKSAPADAMLSRGFEDHDGVSESMEGSAMLDCPAEDGGAGSWIKIIDLGRLPPTEAPISPYETSPAISTQADHIRTVAHFRLPISASSDYLTHTHSLGGSGPTPRNQTIAALSWNSDGTQLFAAPADGRVFHIFQLYPDAPRRRNRETQGDVLHLYELNRGSTAATVEGVLWDPAGRWIGVATERGTIHVYPIHPSGAPAGTWTHLSTKIPNPARLYPLSQVVEASARLRTGHPLHTTTAPAQHYPTAFFFGRWQTDPLHPGTFCQDINVYHPSLHVIELQRLAVKQEAATSPMAVRRASAMIKRGSGISEMMRLRSATAAAGDSGGGSLSVEQGVKARWRVPSGDVEDVLIRPSRVTRSRSLAPLSHPLSHAEIRTYSVNPRILPSSIYLSHQLDLYTAPHLRVDSRYPLVYRNEVEVRPPTEGASFDEPLSTALHTRLESPTRGEIPGLPNGFPGSGGKWKTPIPIRTVAAGVGEGLDRVRHTYAKSQAIRRHRRASEHLSNRLSFEEGTIFASSQGSDRLGLDMDDSSPSSEAVPDSAIAGDEDEEWAEGWEEEYRHAVEIEGEPDDLVLGLMDEEGEDKGVAGVEKGGVAPLAPQGKKRR</sequence>
<feature type="compositionally biased region" description="Low complexity" evidence="1">
    <location>
        <begin position="31"/>
        <end position="42"/>
    </location>
</feature>